<accession>A0ABV9VPB1</accession>
<proteinExistence type="predicted"/>
<dbReference type="EMBL" id="JBHSIU010000007">
    <property type="protein sequence ID" value="MFC4997108.1"/>
    <property type="molecule type" value="Genomic_DNA"/>
</dbReference>
<sequence>MTTTSVPVTTDLPAWRDLRGEGWRDRIDVADFIRGNVRPHR</sequence>
<keyword evidence="2" id="KW-1185">Reference proteome</keyword>
<name>A0ABV9VPB1_9ACTN</name>
<evidence type="ECO:0000313" key="2">
    <source>
        <dbReference type="Proteomes" id="UP001595912"/>
    </source>
</evidence>
<dbReference type="Proteomes" id="UP001595912">
    <property type="component" value="Unassembled WGS sequence"/>
</dbReference>
<dbReference type="RefSeq" id="WP_380113343.1">
    <property type="nucleotide sequence ID" value="NZ_JBHSIU010000007.1"/>
</dbReference>
<gene>
    <name evidence="1" type="ORF">ACFPIJ_04625</name>
</gene>
<comment type="caution">
    <text evidence="1">The sequence shown here is derived from an EMBL/GenBank/DDBJ whole genome shotgun (WGS) entry which is preliminary data.</text>
</comment>
<evidence type="ECO:0000313" key="1">
    <source>
        <dbReference type="EMBL" id="MFC4997108.1"/>
    </source>
</evidence>
<reference evidence="2" key="1">
    <citation type="journal article" date="2019" name="Int. J. Syst. Evol. Microbiol.">
        <title>The Global Catalogue of Microorganisms (GCM) 10K type strain sequencing project: providing services to taxonomists for standard genome sequencing and annotation.</title>
        <authorList>
            <consortium name="The Broad Institute Genomics Platform"/>
            <consortium name="The Broad Institute Genome Sequencing Center for Infectious Disease"/>
            <person name="Wu L."/>
            <person name="Ma J."/>
        </authorList>
    </citation>
    <scope>NUCLEOTIDE SEQUENCE [LARGE SCALE GENOMIC DNA]</scope>
    <source>
        <strain evidence="2">CGMCC 4.7152</strain>
    </source>
</reference>
<protein>
    <submittedName>
        <fullName evidence="1">Uncharacterized protein</fullName>
    </submittedName>
</protein>
<organism evidence="1 2">
    <name type="scientific">Dactylosporangium cerinum</name>
    <dbReference type="NCBI Taxonomy" id="1434730"/>
    <lineage>
        <taxon>Bacteria</taxon>
        <taxon>Bacillati</taxon>
        <taxon>Actinomycetota</taxon>
        <taxon>Actinomycetes</taxon>
        <taxon>Micromonosporales</taxon>
        <taxon>Micromonosporaceae</taxon>
        <taxon>Dactylosporangium</taxon>
    </lineage>
</organism>